<dbReference type="PANTHER" id="PTHR10963:SF24">
    <property type="entry name" value="GLYCOSIDASE C21B10.07-RELATED"/>
    <property type="match status" value="1"/>
</dbReference>
<dbReference type="Proteomes" id="UP001251528">
    <property type="component" value="Unassembled WGS sequence"/>
</dbReference>
<feature type="compositionally biased region" description="Basic residues" evidence="1">
    <location>
        <begin position="345"/>
        <end position="360"/>
    </location>
</feature>
<dbReference type="Gene3D" id="2.60.120.200">
    <property type="match status" value="1"/>
</dbReference>
<feature type="signal peptide" evidence="2">
    <location>
        <begin position="1"/>
        <end position="18"/>
    </location>
</feature>
<evidence type="ECO:0000313" key="3">
    <source>
        <dbReference type="EMBL" id="KAK2591910.1"/>
    </source>
</evidence>
<feature type="chain" id="PRO_5042549811" description="GH16 domain-containing protein" evidence="2">
    <location>
        <begin position="19"/>
        <end position="360"/>
    </location>
</feature>
<dbReference type="GO" id="GO:0009251">
    <property type="term" value="P:glucan catabolic process"/>
    <property type="evidence" value="ECO:0007669"/>
    <property type="project" value="TreeGrafter"/>
</dbReference>
<comment type="caution">
    <text evidence="3">The sequence shown here is derived from an EMBL/GenBank/DDBJ whole genome shotgun (WGS) entry which is preliminary data.</text>
</comment>
<keyword evidence="2" id="KW-0732">Signal</keyword>
<organism evidence="3 4">
    <name type="scientific">Conoideocrella luteorostrata</name>
    <dbReference type="NCBI Taxonomy" id="1105319"/>
    <lineage>
        <taxon>Eukaryota</taxon>
        <taxon>Fungi</taxon>
        <taxon>Dikarya</taxon>
        <taxon>Ascomycota</taxon>
        <taxon>Pezizomycotina</taxon>
        <taxon>Sordariomycetes</taxon>
        <taxon>Hypocreomycetidae</taxon>
        <taxon>Hypocreales</taxon>
        <taxon>Clavicipitaceae</taxon>
        <taxon>Conoideocrella</taxon>
    </lineage>
</organism>
<dbReference type="PANTHER" id="PTHR10963">
    <property type="entry name" value="GLYCOSYL HYDROLASE-RELATED"/>
    <property type="match status" value="1"/>
</dbReference>
<evidence type="ECO:0000256" key="1">
    <source>
        <dbReference type="SAM" id="MobiDB-lite"/>
    </source>
</evidence>
<name>A0AAJ0CFE0_9HYPO</name>
<protein>
    <recommendedName>
        <fullName evidence="5">GH16 domain-containing protein</fullName>
    </recommendedName>
</protein>
<evidence type="ECO:0000256" key="2">
    <source>
        <dbReference type="SAM" id="SignalP"/>
    </source>
</evidence>
<proteinExistence type="predicted"/>
<dbReference type="SUPFAM" id="SSF49899">
    <property type="entry name" value="Concanavalin A-like lectins/glucanases"/>
    <property type="match status" value="1"/>
</dbReference>
<accession>A0AAJ0CFE0</accession>
<dbReference type="AlphaFoldDB" id="A0AAJ0CFE0"/>
<keyword evidence="4" id="KW-1185">Reference proteome</keyword>
<dbReference type="InterPro" id="IPR050546">
    <property type="entry name" value="Glycosyl_Hydrlase_16"/>
</dbReference>
<feature type="region of interest" description="Disordered" evidence="1">
    <location>
        <begin position="339"/>
        <end position="360"/>
    </location>
</feature>
<dbReference type="Pfam" id="PF26113">
    <property type="entry name" value="GH16_XgeA"/>
    <property type="match status" value="1"/>
</dbReference>
<dbReference type="CDD" id="cd02181">
    <property type="entry name" value="GH16_fungal_Lam16A_glucanase"/>
    <property type="match status" value="1"/>
</dbReference>
<evidence type="ECO:0000313" key="4">
    <source>
        <dbReference type="Proteomes" id="UP001251528"/>
    </source>
</evidence>
<reference evidence="3" key="1">
    <citation type="submission" date="2023-06" db="EMBL/GenBank/DDBJ databases">
        <title>Conoideocrella luteorostrata (Hypocreales: Clavicipitaceae), a potential biocontrol fungus for elongate hemlock scale in United States Christmas tree production areas.</title>
        <authorList>
            <person name="Barrett H."/>
            <person name="Lovett B."/>
            <person name="Macias A.M."/>
            <person name="Stajich J.E."/>
            <person name="Kasson M.T."/>
        </authorList>
    </citation>
    <scope>NUCLEOTIDE SEQUENCE</scope>
    <source>
        <strain evidence="3">ARSEF 14590</strain>
    </source>
</reference>
<dbReference type="InterPro" id="IPR013320">
    <property type="entry name" value="ConA-like_dom_sf"/>
</dbReference>
<evidence type="ECO:0008006" key="5">
    <source>
        <dbReference type="Google" id="ProtNLM"/>
    </source>
</evidence>
<gene>
    <name evidence="3" type="ORF">QQS21_010384</name>
</gene>
<dbReference type="EMBL" id="JASWJB010000300">
    <property type="protein sequence ID" value="KAK2591910.1"/>
    <property type="molecule type" value="Genomic_DNA"/>
</dbReference>
<sequence length="360" mass="40763">MIRVVALLALAGFSFADASSRYALVESYDHTNFFDKFHFFESNFTTGNYNDVDPTSGYINYRNKEDAKKLGLIAVQGSEIFLGVNHRDVFNPKGKGRDSVRIESNRLYNHSLFIAEFTHMPNPVCGAWPAFWTYADPWPVKGEMDIYENWNLAQDNLVTLHTGNSTQLGNCTIDQKNMLNPVIASNCDVTHEDAKQGLNQACNTLELLGQWGSKSGGVYAMEWTSEHIQVWSWSRQRTPSDIRLRRPKPRLWGTPHFSAGSPSCDIDGHVADQKLVLNIDFCGAAAGSPQLWGQQCRNTTGYASCIDFVAENPDAFNNVFWKIKGIDVYRMESNSTESRHLSHDLRRHSKRRLHAPRHLD</sequence>